<dbReference type="AlphaFoldDB" id="A0AAD8NBF8"/>
<protein>
    <submittedName>
        <fullName evidence="1">Uncharacterized protein</fullName>
    </submittedName>
</protein>
<accession>A0AAD8NBF8</accession>
<organism evidence="1 2">
    <name type="scientific">Tagetes erecta</name>
    <name type="common">African marigold</name>
    <dbReference type="NCBI Taxonomy" id="13708"/>
    <lineage>
        <taxon>Eukaryota</taxon>
        <taxon>Viridiplantae</taxon>
        <taxon>Streptophyta</taxon>
        <taxon>Embryophyta</taxon>
        <taxon>Tracheophyta</taxon>
        <taxon>Spermatophyta</taxon>
        <taxon>Magnoliopsida</taxon>
        <taxon>eudicotyledons</taxon>
        <taxon>Gunneridae</taxon>
        <taxon>Pentapetalae</taxon>
        <taxon>asterids</taxon>
        <taxon>campanulids</taxon>
        <taxon>Asterales</taxon>
        <taxon>Asteraceae</taxon>
        <taxon>Asteroideae</taxon>
        <taxon>Heliantheae alliance</taxon>
        <taxon>Tageteae</taxon>
        <taxon>Tagetes</taxon>
    </lineage>
</organism>
<name>A0AAD8NBF8_TARER</name>
<keyword evidence="2" id="KW-1185">Reference proteome</keyword>
<sequence length="98" mass="11015">MLCWQGDLTSDGSEKHCCGFGLFTTGFQECSNRNWEASSISTSGFQRRISNHIEYQKQDNDIHFTVLACNGIPLMPCDTCQKPYRSPCTSGHQISHHS</sequence>
<gene>
    <name evidence="1" type="ORF">QVD17_35846</name>
</gene>
<reference evidence="1" key="1">
    <citation type="journal article" date="2023" name="bioRxiv">
        <title>Improved chromosome-level genome assembly for marigold (Tagetes erecta).</title>
        <authorList>
            <person name="Jiang F."/>
            <person name="Yuan L."/>
            <person name="Wang S."/>
            <person name="Wang H."/>
            <person name="Xu D."/>
            <person name="Wang A."/>
            <person name="Fan W."/>
        </authorList>
    </citation>
    <scope>NUCLEOTIDE SEQUENCE</scope>
    <source>
        <strain evidence="1">WSJ</strain>
        <tissue evidence="1">Leaf</tissue>
    </source>
</reference>
<evidence type="ECO:0000313" key="1">
    <source>
        <dbReference type="EMBL" id="KAK1409320.1"/>
    </source>
</evidence>
<evidence type="ECO:0000313" key="2">
    <source>
        <dbReference type="Proteomes" id="UP001229421"/>
    </source>
</evidence>
<dbReference type="EMBL" id="JAUHHV010000010">
    <property type="protein sequence ID" value="KAK1409320.1"/>
    <property type="molecule type" value="Genomic_DNA"/>
</dbReference>
<comment type="caution">
    <text evidence="1">The sequence shown here is derived from an EMBL/GenBank/DDBJ whole genome shotgun (WGS) entry which is preliminary data.</text>
</comment>
<dbReference type="Proteomes" id="UP001229421">
    <property type="component" value="Unassembled WGS sequence"/>
</dbReference>
<proteinExistence type="predicted"/>